<proteinExistence type="predicted"/>
<evidence type="ECO:0008006" key="3">
    <source>
        <dbReference type="Google" id="ProtNLM"/>
    </source>
</evidence>
<dbReference type="STRING" id="874156.GCA_001021555_02057"/>
<name>A0A0H0XT01_9SPHN</name>
<dbReference type="PANTHER" id="PTHR39327:SF1">
    <property type="entry name" value="BLR5470 PROTEIN"/>
    <property type="match status" value="1"/>
</dbReference>
<reference evidence="1 2" key="1">
    <citation type="submission" date="2015-04" db="EMBL/GenBank/DDBJ databases">
        <title>The draft genome sequence of Erythrobacter marinus HWDM-33.</title>
        <authorList>
            <person name="Zhuang L."/>
            <person name="Liu Y."/>
            <person name="Shao Z."/>
        </authorList>
    </citation>
    <scope>NUCLEOTIDE SEQUENCE [LARGE SCALE GENOMIC DNA]</scope>
    <source>
        <strain evidence="1 2">HWDM-33</strain>
    </source>
</reference>
<dbReference type="Proteomes" id="UP000053455">
    <property type="component" value="Unassembled WGS sequence"/>
</dbReference>
<comment type="caution">
    <text evidence="1">The sequence shown here is derived from an EMBL/GenBank/DDBJ whole genome shotgun (WGS) entry which is preliminary data.</text>
</comment>
<keyword evidence="2" id="KW-1185">Reference proteome</keyword>
<dbReference type="InterPro" id="IPR038765">
    <property type="entry name" value="Papain-like_cys_pep_sf"/>
</dbReference>
<dbReference type="InterPro" id="IPR010319">
    <property type="entry name" value="Transglutaminase-like_Cys_pept"/>
</dbReference>
<evidence type="ECO:0000313" key="2">
    <source>
        <dbReference type="Proteomes" id="UP000053455"/>
    </source>
</evidence>
<dbReference type="AlphaFoldDB" id="A0A0H0XT01"/>
<evidence type="ECO:0000313" key="1">
    <source>
        <dbReference type="EMBL" id="KLI63405.1"/>
    </source>
</evidence>
<dbReference type="PANTHER" id="PTHR39327">
    <property type="match status" value="1"/>
</dbReference>
<sequence>MASAHASPYSCPVRAFVPAAPASAPSTAATAKSAAILGGQPSALDLIRQQQSGLDAAAEQAPAAFPALHRSLAIAGACQLNLASIEVPTITPSSPVRTGSGTAVVRPIVAAGASADNFLGSARVRIRRTPFTDDWQRVSSQELSGGRVNRLLGAGGTVSTETLSQVNRWANQRIEYADDNTTYGARDYWATAEETLAIGRGDCEDYAILKYQILQALGFDESQMYLTLARDLVRNADHAVLIVRVGQQHYLLDNATDVLLPANISYDYRATMSFNSESAWLHGYAQRPGAQPRQIAYRSDSAVSSALVTGLNR</sequence>
<accession>A0A0H0XT01</accession>
<dbReference type="Gene3D" id="3.10.620.30">
    <property type="match status" value="1"/>
</dbReference>
<dbReference type="EMBL" id="LBHU01000003">
    <property type="protein sequence ID" value="KLI63405.1"/>
    <property type="molecule type" value="Genomic_DNA"/>
</dbReference>
<dbReference type="Pfam" id="PF06035">
    <property type="entry name" value="Peptidase_C93"/>
    <property type="match status" value="1"/>
</dbReference>
<organism evidence="1 2">
    <name type="scientific">Aurantiacibacter marinus</name>
    <dbReference type="NCBI Taxonomy" id="874156"/>
    <lineage>
        <taxon>Bacteria</taxon>
        <taxon>Pseudomonadati</taxon>
        <taxon>Pseudomonadota</taxon>
        <taxon>Alphaproteobacteria</taxon>
        <taxon>Sphingomonadales</taxon>
        <taxon>Erythrobacteraceae</taxon>
        <taxon>Aurantiacibacter</taxon>
    </lineage>
</organism>
<dbReference type="SUPFAM" id="SSF54001">
    <property type="entry name" value="Cysteine proteinases"/>
    <property type="match status" value="1"/>
</dbReference>
<protein>
    <recommendedName>
        <fullName evidence="3">Transglutaminase</fullName>
    </recommendedName>
</protein>
<gene>
    <name evidence="1" type="ORF">AAV99_11880</name>
</gene>